<evidence type="ECO:0000256" key="1">
    <source>
        <dbReference type="ARBA" id="ARBA00023172"/>
    </source>
</evidence>
<reference evidence="2 3" key="1">
    <citation type="journal article" date="2011" name="J. Bacteriol.">
        <title>Complete genome sequence of the type strain Cupriavidus necator N-1.</title>
        <authorList>
            <person name="Poehlein A."/>
            <person name="Kusian B."/>
            <person name="Friedrich B."/>
            <person name="Daniel R."/>
            <person name="Bowien B."/>
        </authorList>
    </citation>
    <scope>NUCLEOTIDE SEQUENCE [LARGE SCALE GENOMIC DNA]</scope>
    <source>
        <strain evidence="3">ATCC 43291 / DSM 13513 / CCUG 52238 / LMG 8453 / N-1</strain>
    </source>
</reference>
<sequence>MTALPAIIEEASPIVRTRGGAWFDPNQVRWVIREGHGAASINFERLMGVATPMFVHGFRKTLIWYAENKSLRHLDNMFQRAEHLFKHLNEGRLEPLHEISEVSLLNYHSSLGNQKWYLGSLAGFLKKWHALGYHGVTTPAITLLNELRLAGNIKGVAVLTMDPHNGPFTDIELESIQAALNNAYACGVVAKDDYLLAWLFMLLGQRPSQYALLKVSDVHAPKIKDGSRIHCLKVPRAKQRQAARLEFKERLLTPQIGELLYEYANEVEKSFEGKLEDPREGPLFPADSTGLQPAGMEYHQEADSLARKLVRALTKLEVFSERTGDLIHITATRFRRTLGTRAAREGHGELVIAELLDHTDTQNVGVYVQSTPEIVERIDKSVAMALAPLAQAFAGIVIADESAAIRGKDPSSRIFDPRIERSCQPMGSCGSHGFCKFSAPIACYTCQSFQAWLDGPHEAVLNHLLAERERKLTTTDMRIATINDRTILAVAEVIRQCEAHRETMELAAHG</sequence>
<organism evidence="2 3">
    <name type="scientific">Cupriavidus necator (strain ATCC 43291 / DSM 13513 / CCUG 52238 / LMG 8453 / N-1)</name>
    <name type="common">Ralstonia eutropha</name>
    <dbReference type="NCBI Taxonomy" id="1042878"/>
    <lineage>
        <taxon>Bacteria</taxon>
        <taxon>Pseudomonadati</taxon>
        <taxon>Pseudomonadota</taxon>
        <taxon>Betaproteobacteria</taxon>
        <taxon>Burkholderiales</taxon>
        <taxon>Burkholderiaceae</taxon>
        <taxon>Cupriavidus</taxon>
    </lineage>
</organism>
<evidence type="ECO:0000313" key="2">
    <source>
        <dbReference type="EMBL" id="AEI75784.1"/>
    </source>
</evidence>
<dbReference type="RefSeq" id="WP_013955487.1">
    <property type="nucleotide sequence ID" value="NC_015726.1"/>
</dbReference>
<dbReference type="GO" id="GO:0006310">
    <property type="term" value="P:DNA recombination"/>
    <property type="evidence" value="ECO:0007669"/>
    <property type="project" value="UniProtKB-KW"/>
</dbReference>
<evidence type="ECO:0000313" key="3">
    <source>
        <dbReference type="Proteomes" id="UP000006798"/>
    </source>
</evidence>
<dbReference type="HOGENOM" id="CLU_037605_1_0_4"/>
<gene>
    <name evidence="2" type="ordered locus">CNE_1c04190</name>
</gene>
<dbReference type="GO" id="GO:0015074">
    <property type="term" value="P:DNA integration"/>
    <property type="evidence" value="ECO:0007669"/>
    <property type="project" value="InterPro"/>
</dbReference>
<dbReference type="SUPFAM" id="SSF56349">
    <property type="entry name" value="DNA breaking-rejoining enzymes"/>
    <property type="match status" value="1"/>
</dbReference>
<dbReference type="AlphaFoldDB" id="G0EUS3"/>
<dbReference type="GO" id="GO:0003677">
    <property type="term" value="F:DNA binding"/>
    <property type="evidence" value="ECO:0007669"/>
    <property type="project" value="InterPro"/>
</dbReference>
<protein>
    <submittedName>
        <fullName evidence="2">Integrase/recombinase</fullName>
    </submittedName>
</protein>
<dbReference type="InterPro" id="IPR048120">
    <property type="entry name" value="Integrase-like"/>
</dbReference>
<dbReference type="GeneID" id="34307989"/>
<dbReference type="Gene3D" id="1.10.443.10">
    <property type="entry name" value="Intergrase catalytic core"/>
    <property type="match status" value="1"/>
</dbReference>
<proteinExistence type="predicted"/>
<dbReference type="InterPro" id="IPR011010">
    <property type="entry name" value="DNA_brk_join_enz"/>
</dbReference>
<dbReference type="NCBIfam" id="NF041502">
    <property type="entry name" value="integrase_1"/>
    <property type="match status" value="1"/>
</dbReference>
<accession>G0EUS3</accession>
<keyword evidence="1" id="KW-0233">DNA recombination</keyword>
<dbReference type="EMBL" id="CP002877">
    <property type="protein sequence ID" value="AEI75784.1"/>
    <property type="molecule type" value="Genomic_DNA"/>
</dbReference>
<dbReference type="Proteomes" id="UP000006798">
    <property type="component" value="Chromosome 1"/>
</dbReference>
<dbReference type="InterPro" id="IPR013762">
    <property type="entry name" value="Integrase-like_cat_sf"/>
</dbReference>
<name>G0EUS3_CUPNN</name>
<dbReference type="KEGG" id="cnc:CNE_1c04190"/>